<comment type="cofactor">
    <cofactor evidence="2">
        <name>Co(2+)</name>
        <dbReference type="ChEBI" id="CHEBI:48828"/>
    </cofactor>
</comment>
<dbReference type="InterPro" id="IPR056179">
    <property type="entry name" value="DHQS_C"/>
</dbReference>
<gene>
    <name evidence="9" type="ORF">SHI21_02585</name>
</gene>
<feature type="domain" description="3-dehydroquinate synthase C-terminal" evidence="8">
    <location>
        <begin position="168"/>
        <end position="297"/>
    </location>
</feature>
<organism evidence="9 10">
    <name type="scientific">Bacteriovorax antarcticus</name>
    <dbReference type="NCBI Taxonomy" id="3088717"/>
    <lineage>
        <taxon>Bacteria</taxon>
        <taxon>Pseudomonadati</taxon>
        <taxon>Bdellovibrionota</taxon>
        <taxon>Bacteriovoracia</taxon>
        <taxon>Bacteriovoracales</taxon>
        <taxon>Bacteriovoracaceae</taxon>
        <taxon>Bacteriovorax</taxon>
    </lineage>
</organism>
<dbReference type="EMBL" id="JAYGJQ010000001">
    <property type="protein sequence ID" value="MEA9355066.1"/>
    <property type="molecule type" value="Genomic_DNA"/>
</dbReference>
<dbReference type="Pfam" id="PF24621">
    <property type="entry name" value="DHQS_C"/>
    <property type="match status" value="1"/>
</dbReference>
<dbReference type="Gene3D" id="3.40.50.1970">
    <property type="match status" value="1"/>
</dbReference>
<protein>
    <submittedName>
        <fullName evidence="9">3-dehydroquinate synthase family protein</fullName>
        <ecNumber evidence="9">4.2.3.-</ecNumber>
    </submittedName>
</protein>
<proteinExistence type="predicted"/>
<keyword evidence="4" id="KW-0520">NAD</keyword>
<dbReference type="Gene3D" id="1.20.1090.10">
    <property type="entry name" value="Dehydroquinate synthase-like - alpha domain"/>
    <property type="match status" value="1"/>
</dbReference>
<evidence type="ECO:0000256" key="6">
    <source>
        <dbReference type="ARBA" id="ARBA00023285"/>
    </source>
</evidence>
<dbReference type="Proteomes" id="UP001302274">
    <property type="component" value="Unassembled WGS sequence"/>
</dbReference>
<dbReference type="RefSeq" id="WP_323574555.1">
    <property type="nucleotide sequence ID" value="NZ_JAYGJQ010000001.1"/>
</dbReference>
<reference evidence="9 10" key="1">
    <citation type="submission" date="2023-11" db="EMBL/GenBank/DDBJ databases">
        <title>A Novel Polar Bacteriovorax (B. antarcticus) Isolated from the Biocrust in Antarctica.</title>
        <authorList>
            <person name="Mun W."/>
            <person name="Choi S.Y."/>
            <person name="Mitchell R.J."/>
        </authorList>
    </citation>
    <scope>NUCLEOTIDE SEQUENCE [LARGE SCALE GENOMIC DNA]</scope>
    <source>
        <strain evidence="9 10">PP10</strain>
    </source>
</reference>
<evidence type="ECO:0000256" key="3">
    <source>
        <dbReference type="ARBA" id="ARBA00022723"/>
    </source>
</evidence>
<dbReference type="InterPro" id="IPR030963">
    <property type="entry name" value="DHQ_synth_fam"/>
</dbReference>
<keyword evidence="3" id="KW-0479">Metal-binding</keyword>
<dbReference type="Pfam" id="PF01761">
    <property type="entry name" value="DHQ_synthase"/>
    <property type="match status" value="1"/>
</dbReference>
<comment type="caution">
    <text evidence="9">The sequence shown here is derived from an EMBL/GenBank/DDBJ whole genome shotgun (WGS) entry which is preliminary data.</text>
</comment>
<accession>A0ABU5VPY8</accession>
<dbReference type="PANTHER" id="PTHR43622:SF1">
    <property type="entry name" value="3-DEHYDROQUINATE SYNTHASE"/>
    <property type="match status" value="1"/>
</dbReference>
<evidence type="ECO:0000259" key="8">
    <source>
        <dbReference type="Pfam" id="PF24621"/>
    </source>
</evidence>
<evidence type="ECO:0000256" key="5">
    <source>
        <dbReference type="ARBA" id="ARBA00023239"/>
    </source>
</evidence>
<dbReference type="EC" id="4.2.3.-" evidence="9"/>
<dbReference type="InterPro" id="IPR050071">
    <property type="entry name" value="Dehydroquinate_synthase"/>
</dbReference>
<comment type="cofactor">
    <cofactor evidence="1">
        <name>NAD(+)</name>
        <dbReference type="ChEBI" id="CHEBI:57540"/>
    </cofactor>
</comment>
<evidence type="ECO:0000256" key="1">
    <source>
        <dbReference type="ARBA" id="ARBA00001911"/>
    </source>
</evidence>
<evidence type="ECO:0000259" key="7">
    <source>
        <dbReference type="Pfam" id="PF01761"/>
    </source>
</evidence>
<evidence type="ECO:0000313" key="9">
    <source>
        <dbReference type="EMBL" id="MEA9355066.1"/>
    </source>
</evidence>
<dbReference type="SUPFAM" id="SSF56796">
    <property type="entry name" value="Dehydroquinate synthase-like"/>
    <property type="match status" value="1"/>
</dbReference>
<keyword evidence="5 9" id="KW-0456">Lyase</keyword>
<dbReference type="PANTHER" id="PTHR43622">
    <property type="entry name" value="3-DEHYDROQUINATE SYNTHASE"/>
    <property type="match status" value="1"/>
</dbReference>
<keyword evidence="10" id="KW-1185">Reference proteome</keyword>
<dbReference type="PIRSF" id="PIRSF001455">
    <property type="entry name" value="DHQ_synth"/>
    <property type="match status" value="1"/>
</dbReference>
<dbReference type="CDD" id="cd08195">
    <property type="entry name" value="DHQS"/>
    <property type="match status" value="1"/>
</dbReference>
<evidence type="ECO:0000256" key="4">
    <source>
        <dbReference type="ARBA" id="ARBA00023027"/>
    </source>
</evidence>
<sequence length="341" mass="38172">MKTEIKHVELENIISEINKLQTDTVLVIADHQVWSLYSKDLLLEQIENKKVLFWKAADGEKVKNITDFQNAMEFFLDKGIHRNAHLVVIGGGATSDFGGFVASTILRGIPWSIVPTTLLSMVDASIGGKVAINSKSGKNLIGAFHLPTNVWICPKFIETLPAVEKNSGMGEVLKYSFLDYSIYDLVIRKAEMSQIIDACAKFKEKLVTEDLKEIGIRKILNLGHSFGHAVEFIYNIPHGEAVMWGTALLFKLFGTEKNLNDIAALKKALEIPGDHAPWFNKEFPIDKIMMYLSKDKKISALSSLDMVIIKDIGNAEIETKSFDEIQATLEANKDELRKFTI</sequence>
<dbReference type="InterPro" id="IPR030960">
    <property type="entry name" value="DHQS/DOIS_N"/>
</dbReference>
<evidence type="ECO:0000256" key="2">
    <source>
        <dbReference type="ARBA" id="ARBA00001941"/>
    </source>
</evidence>
<feature type="domain" description="3-dehydroquinate synthase N-terminal" evidence="7">
    <location>
        <begin position="56"/>
        <end position="164"/>
    </location>
</feature>
<dbReference type="GO" id="GO:0016829">
    <property type="term" value="F:lyase activity"/>
    <property type="evidence" value="ECO:0007669"/>
    <property type="project" value="UniProtKB-KW"/>
</dbReference>
<evidence type="ECO:0000313" key="10">
    <source>
        <dbReference type="Proteomes" id="UP001302274"/>
    </source>
</evidence>
<name>A0ABU5VPY8_9BACT</name>
<keyword evidence="6" id="KW-0170">Cobalt</keyword>